<evidence type="ECO:0000256" key="3">
    <source>
        <dbReference type="ARBA" id="ARBA00022553"/>
    </source>
</evidence>
<dbReference type="Pfam" id="PF00072">
    <property type="entry name" value="Response_reg"/>
    <property type="match status" value="1"/>
</dbReference>
<protein>
    <recommendedName>
        <fullName evidence="2">histidine kinase</fullName>
        <ecNumber evidence="2">2.7.13.3</ecNumber>
    </recommendedName>
</protein>
<keyword evidence="6 11" id="KW-0418">Kinase</keyword>
<accession>A0A975W7S3</accession>
<dbReference type="GO" id="GO:0005524">
    <property type="term" value="F:ATP binding"/>
    <property type="evidence" value="ECO:0007669"/>
    <property type="project" value="UniProtKB-KW"/>
</dbReference>
<keyword evidence="7" id="KW-0067">ATP-binding</keyword>
<feature type="modified residue" description="4-aspartylphosphate" evidence="8">
    <location>
        <position position="600"/>
    </location>
</feature>
<evidence type="ECO:0000256" key="1">
    <source>
        <dbReference type="ARBA" id="ARBA00000085"/>
    </source>
</evidence>
<keyword evidence="12" id="KW-1185">Reference proteome</keyword>
<evidence type="ECO:0000256" key="7">
    <source>
        <dbReference type="ARBA" id="ARBA00022840"/>
    </source>
</evidence>
<dbReference type="Gene3D" id="3.40.50.2300">
    <property type="match status" value="1"/>
</dbReference>
<evidence type="ECO:0000256" key="4">
    <source>
        <dbReference type="ARBA" id="ARBA00022679"/>
    </source>
</evidence>
<evidence type="ECO:0000256" key="8">
    <source>
        <dbReference type="PROSITE-ProRule" id="PRU00169"/>
    </source>
</evidence>
<dbReference type="PANTHER" id="PTHR41523">
    <property type="entry name" value="TWO-COMPONENT SYSTEM SENSOR PROTEIN"/>
    <property type="match status" value="1"/>
</dbReference>
<dbReference type="EMBL" id="FNYY01000002">
    <property type="protein sequence ID" value="SEI90748.1"/>
    <property type="molecule type" value="Genomic_DNA"/>
</dbReference>
<dbReference type="InterPro" id="IPR013656">
    <property type="entry name" value="PAS_4"/>
</dbReference>
<dbReference type="PROSITE" id="PS50110">
    <property type="entry name" value="RESPONSE_REGULATORY"/>
    <property type="match status" value="1"/>
</dbReference>
<dbReference type="SMART" id="SM00911">
    <property type="entry name" value="HWE_HK"/>
    <property type="match status" value="1"/>
</dbReference>
<dbReference type="SUPFAM" id="SSF55781">
    <property type="entry name" value="GAF domain-like"/>
    <property type="match status" value="1"/>
</dbReference>
<comment type="catalytic activity">
    <reaction evidence="1">
        <text>ATP + protein L-histidine = ADP + protein N-phospho-L-histidine.</text>
        <dbReference type="EC" id="2.7.13.3"/>
    </reaction>
</comment>
<evidence type="ECO:0000313" key="12">
    <source>
        <dbReference type="Proteomes" id="UP000182932"/>
    </source>
</evidence>
<dbReference type="Proteomes" id="UP000182932">
    <property type="component" value="Unassembled WGS sequence"/>
</dbReference>
<dbReference type="Gene3D" id="3.30.450.40">
    <property type="match status" value="1"/>
</dbReference>
<dbReference type="Pfam" id="PF08448">
    <property type="entry name" value="PAS_4"/>
    <property type="match status" value="1"/>
</dbReference>
<keyword evidence="5" id="KW-0547">Nucleotide-binding</keyword>
<feature type="region of interest" description="Disordered" evidence="9">
    <location>
        <begin position="519"/>
        <end position="545"/>
    </location>
</feature>
<dbReference type="SUPFAM" id="SSF52172">
    <property type="entry name" value="CheY-like"/>
    <property type="match status" value="1"/>
</dbReference>
<dbReference type="PANTHER" id="PTHR41523:SF8">
    <property type="entry name" value="ETHYLENE RESPONSE SENSOR PROTEIN"/>
    <property type="match status" value="1"/>
</dbReference>
<dbReference type="EC" id="2.7.13.3" evidence="2"/>
<evidence type="ECO:0000256" key="2">
    <source>
        <dbReference type="ARBA" id="ARBA00012438"/>
    </source>
</evidence>
<sequence>MQGEGRNELNPMDFLAGEGEMAQRIRAFDWASHPFGPPADWPQSLRAALSICLNSAFPTAIYWGPELRLLYNDAWAPIPGPRHPAALGQPAREVWSDIWHIIDPQFAQVIEQGQGLFAQEQMLPMRRHGIEEETWWNYSFTPLRDADGGITGVFNSGSEITENVIQRRNAEFLVAANNAFRTAPSPDQALRFSLAKLGELLGACRVGLRERTQIEGQVAFAMIYEWCAEGTPPSAEIAMPSQVGVSLQEKILSGEVTAAALSDADLEPASREYLERVGVVQGLGVPWVENGEVTSVIGVQWHKERVISAFDISAIERVLETTMGWIERERGRERERVMASEIDHRARNLLAVVQSVTRMTTGDDVAQVKADLEGRFAALSRVHGLLGQKRWVNVTFQELAEEELAPFGPDVFDRIEMSGPQVALSPTEAQVLAMVLHELTTNALKHGFLSTSDGRLALSWALPDTSRLDVCWHETGVPTNGPAVSDGQEGYGSVLLHEVVKGQLGGEMRREVGPEGIRFDLSYPRQADTPGPSPSEVLRPSPEAPAPARSVMIVEDDVIIAMDLAATLEEGGFARFGEFRDSQSALARLESERPDLAVLDWTLAEGTSEPVAAWLRENGIPFVVVSGQELSGAEDDPRRGAPLLIKPISYTALLSTLDRL</sequence>
<dbReference type="Pfam" id="PF07536">
    <property type="entry name" value="HWE_HK"/>
    <property type="match status" value="1"/>
</dbReference>
<dbReference type="Gene3D" id="3.30.450.20">
    <property type="entry name" value="PAS domain"/>
    <property type="match status" value="1"/>
</dbReference>
<dbReference type="Gene3D" id="3.30.565.10">
    <property type="entry name" value="Histidine kinase-like ATPase, C-terminal domain"/>
    <property type="match status" value="1"/>
</dbReference>
<dbReference type="GO" id="GO:0004673">
    <property type="term" value="F:protein histidine kinase activity"/>
    <property type="evidence" value="ECO:0007669"/>
    <property type="project" value="UniProtKB-EC"/>
</dbReference>
<dbReference type="InterPro" id="IPR011006">
    <property type="entry name" value="CheY-like_superfamily"/>
</dbReference>
<dbReference type="InterPro" id="IPR029016">
    <property type="entry name" value="GAF-like_dom_sf"/>
</dbReference>
<reference evidence="11 12" key="1">
    <citation type="submission" date="2016-10" db="EMBL/GenBank/DDBJ databases">
        <authorList>
            <person name="Varghese N."/>
            <person name="Submissions S."/>
        </authorList>
    </citation>
    <scope>NUCLEOTIDE SEQUENCE [LARGE SCALE GENOMIC DNA]</scope>
    <source>
        <strain evidence="11 12">FF3</strain>
    </source>
</reference>
<keyword evidence="4" id="KW-0808">Transferase</keyword>
<dbReference type="SMART" id="SM00448">
    <property type="entry name" value="REC"/>
    <property type="match status" value="1"/>
</dbReference>
<name>A0A975W7S3_9RHOB</name>
<organism evidence="11 12">
    <name type="scientific">Marinovum algicola</name>
    <dbReference type="NCBI Taxonomy" id="42444"/>
    <lineage>
        <taxon>Bacteria</taxon>
        <taxon>Pseudomonadati</taxon>
        <taxon>Pseudomonadota</taxon>
        <taxon>Alphaproteobacteria</taxon>
        <taxon>Rhodobacterales</taxon>
        <taxon>Roseobacteraceae</taxon>
        <taxon>Marinovum</taxon>
    </lineage>
</organism>
<feature type="domain" description="Response regulatory" evidence="10">
    <location>
        <begin position="550"/>
        <end position="660"/>
    </location>
</feature>
<keyword evidence="3 8" id="KW-0597">Phosphoprotein</keyword>
<dbReference type="GO" id="GO:0000160">
    <property type="term" value="P:phosphorelay signal transduction system"/>
    <property type="evidence" value="ECO:0007669"/>
    <property type="project" value="InterPro"/>
</dbReference>
<dbReference type="SUPFAM" id="SSF55785">
    <property type="entry name" value="PYP-like sensor domain (PAS domain)"/>
    <property type="match status" value="1"/>
</dbReference>
<evidence type="ECO:0000313" key="11">
    <source>
        <dbReference type="EMBL" id="SEI90748.1"/>
    </source>
</evidence>
<dbReference type="InterPro" id="IPR035965">
    <property type="entry name" value="PAS-like_dom_sf"/>
</dbReference>
<evidence type="ECO:0000256" key="9">
    <source>
        <dbReference type="SAM" id="MobiDB-lite"/>
    </source>
</evidence>
<dbReference type="AlphaFoldDB" id="A0A975W7S3"/>
<dbReference type="InterPro" id="IPR001789">
    <property type="entry name" value="Sig_transdc_resp-reg_receiver"/>
</dbReference>
<comment type="caution">
    <text evidence="11">The sequence shown here is derived from an EMBL/GenBank/DDBJ whole genome shotgun (WGS) entry which is preliminary data.</text>
</comment>
<gene>
    <name evidence="11" type="ORF">SAMN04487940_102343</name>
</gene>
<evidence type="ECO:0000256" key="5">
    <source>
        <dbReference type="ARBA" id="ARBA00022741"/>
    </source>
</evidence>
<dbReference type="InterPro" id="IPR036890">
    <property type="entry name" value="HATPase_C_sf"/>
</dbReference>
<evidence type="ECO:0000256" key="6">
    <source>
        <dbReference type="ARBA" id="ARBA00022777"/>
    </source>
</evidence>
<evidence type="ECO:0000259" key="10">
    <source>
        <dbReference type="PROSITE" id="PS50110"/>
    </source>
</evidence>
<proteinExistence type="predicted"/>
<dbReference type="InterPro" id="IPR011102">
    <property type="entry name" value="Sig_transdc_His_kinase_HWE"/>
</dbReference>